<protein>
    <recommendedName>
        <fullName evidence="9">Zn(2)-C6 fungal-type domain-containing protein</fullName>
    </recommendedName>
</protein>
<evidence type="ECO:0000256" key="5">
    <source>
        <dbReference type="SAM" id="Coils"/>
    </source>
</evidence>
<evidence type="ECO:0000256" key="6">
    <source>
        <dbReference type="SAM" id="MobiDB-lite"/>
    </source>
</evidence>
<evidence type="ECO:0000256" key="2">
    <source>
        <dbReference type="ARBA" id="ARBA00023125"/>
    </source>
</evidence>
<feature type="compositionally biased region" description="Polar residues" evidence="6">
    <location>
        <begin position="1"/>
        <end position="28"/>
    </location>
</feature>
<dbReference type="Proteomes" id="UP000054771">
    <property type="component" value="Unassembled WGS sequence"/>
</dbReference>
<feature type="region of interest" description="Disordered" evidence="6">
    <location>
        <begin position="1"/>
        <end position="64"/>
    </location>
</feature>
<dbReference type="GO" id="GO:0008270">
    <property type="term" value="F:zinc ion binding"/>
    <property type="evidence" value="ECO:0007669"/>
    <property type="project" value="InterPro"/>
</dbReference>
<keyword evidence="8" id="KW-1185">Reference proteome</keyword>
<evidence type="ECO:0000256" key="1">
    <source>
        <dbReference type="ARBA" id="ARBA00023015"/>
    </source>
</evidence>
<organism evidence="7 8">
    <name type="scientific">Aspergillus calidoustus</name>
    <dbReference type="NCBI Taxonomy" id="454130"/>
    <lineage>
        <taxon>Eukaryota</taxon>
        <taxon>Fungi</taxon>
        <taxon>Dikarya</taxon>
        <taxon>Ascomycota</taxon>
        <taxon>Pezizomycotina</taxon>
        <taxon>Eurotiomycetes</taxon>
        <taxon>Eurotiomycetidae</taxon>
        <taxon>Eurotiales</taxon>
        <taxon>Aspergillaceae</taxon>
        <taxon>Aspergillus</taxon>
        <taxon>Aspergillus subgen. Nidulantes</taxon>
    </lineage>
</organism>
<name>A0A0U5G050_ASPCI</name>
<evidence type="ECO:0008006" key="9">
    <source>
        <dbReference type="Google" id="ProtNLM"/>
    </source>
</evidence>
<dbReference type="GO" id="GO:0003677">
    <property type="term" value="F:DNA binding"/>
    <property type="evidence" value="ECO:0007669"/>
    <property type="project" value="UniProtKB-KW"/>
</dbReference>
<keyword evidence="2" id="KW-0238">DNA-binding</keyword>
<gene>
    <name evidence="7" type="ORF">ASPCAL03915</name>
</gene>
<feature type="compositionally biased region" description="Basic residues" evidence="6">
    <location>
        <begin position="41"/>
        <end position="56"/>
    </location>
</feature>
<keyword evidence="4" id="KW-0539">Nucleus</keyword>
<dbReference type="EMBL" id="CDMC01000003">
    <property type="protein sequence ID" value="CEL02751.1"/>
    <property type="molecule type" value="Genomic_DNA"/>
</dbReference>
<keyword evidence="3" id="KW-0804">Transcription</keyword>
<keyword evidence="5" id="KW-0175">Coiled coil</keyword>
<feature type="region of interest" description="Disordered" evidence="6">
    <location>
        <begin position="336"/>
        <end position="360"/>
    </location>
</feature>
<evidence type="ECO:0000313" key="7">
    <source>
        <dbReference type="EMBL" id="CEL02751.1"/>
    </source>
</evidence>
<sequence>MVTTRSRATAGPNASSSQAPTKKATTQAGLGVTSEKETARRKQQRRGVKLKVHPRKQKDMRFREFPPDGDFAAEIRKKYKKVLRNQRCDRCRLIGFSCTKEFDGCQSCKKIGARCTVTDLRHDTTYVRGVSALPPLEQIQNNMLENRIKDLTKQIFDLKSYLKYDSEAQALNDLRQENERLRAENERYRSMSMSTTAVTGAAFQTEESRLTRPSSMLADAPFATQQLDLGGNPYTPAAHADITNDRAGTTANPITLPTWAQPAPGGYVADPGYIPGVTNAFSGPAAEPLQGYQETQSHGYPGLAIDPGLLADPTAREEGQELVTQPFLDFVSGDEQANKQASANDFNSVDAGNYPNEEDVVDDDTLFHDIMWDQ</sequence>
<proteinExistence type="predicted"/>
<dbReference type="Gene3D" id="4.10.240.10">
    <property type="entry name" value="Zn(2)-C6 fungal-type DNA-binding domain"/>
    <property type="match status" value="1"/>
</dbReference>
<dbReference type="GO" id="GO:0000981">
    <property type="term" value="F:DNA-binding transcription factor activity, RNA polymerase II-specific"/>
    <property type="evidence" value="ECO:0007669"/>
    <property type="project" value="InterPro"/>
</dbReference>
<dbReference type="AlphaFoldDB" id="A0A0U5G050"/>
<keyword evidence="1" id="KW-0805">Transcription regulation</keyword>
<dbReference type="InterPro" id="IPR036864">
    <property type="entry name" value="Zn2-C6_fun-type_DNA-bd_sf"/>
</dbReference>
<accession>A0A0U5G050</accession>
<evidence type="ECO:0000256" key="3">
    <source>
        <dbReference type="ARBA" id="ARBA00023163"/>
    </source>
</evidence>
<evidence type="ECO:0000256" key="4">
    <source>
        <dbReference type="ARBA" id="ARBA00023242"/>
    </source>
</evidence>
<feature type="coiled-coil region" evidence="5">
    <location>
        <begin position="164"/>
        <end position="191"/>
    </location>
</feature>
<feature type="compositionally biased region" description="Polar residues" evidence="6">
    <location>
        <begin position="338"/>
        <end position="347"/>
    </location>
</feature>
<evidence type="ECO:0000313" key="8">
    <source>
        <dbReference type="Proteomes" id="UP000054771"/>
    </source>
</evidence>
<reference evidence="8" key="1">
    <citation type="journal article" date="2016" name="Genome Announc.">
        <title>Draft genome sequences of fungus Aspergillus calidoustus.</title>
        <authorList>
            <person name="Horn F."/>
            <person name="Linde J."/>
            <person name="Mattern D.J."/>
            <person name="Walther G."/>
            <person name="Guthke R."/>
            <person name="Scherlach K."/>
            <person name="Martin K."/>
            <person name="Brakhage A.A."/>
            <person name="Petzke L."/>
            <person name="Valiante V."/>
        </authorList>
    </citation>
    <scope>NUCLEOTIDE SEQUENCE [LARGE SCALE GENOMIC DNA]</scope>
    <source>
        <strain evidence="8">SF006504</strain>
    </source>
</reference>
<dbReference type="STRING" id="454130.A0A0U5G050"/>
<dbReference type="OrthoDB" id="10414965at2759"/>